<evidence type="ECO:0000313" key="3">
    <source>
        <dbReference type="EMBL" id="GBN80630.1"/>
    </source>
</evidence>
<dbReference type="Proteomes" id="UP000499080">
    <property type="component" value="Unassembled WGS sequence"/>
</dbReference>
<dbReference type="EMBL" id="BGPR01018973">
    <property type="protein sequence ID" value="GBN80630.1"/>
    <property type="molecule type" value="Genomic_DNA"/>
</dbReference>
<evidence type="ECO:0000313" key="5">
    <source>
        <dbReference type="Proteomes" id="UP000499080"/>
    </source>
</evidence>
<organism evidence="2 5">
    <name type="scientific">Araneus ventricosus</name>
    <name type="common">Orbweaver spider</name>
    <name type="synonym">Epeira ventricosa</name>
    <dbReference type="NCBI Taxonomy" id="182803"/>
    <lineage>
        <taxon>Eukaryota</taxon>
        <taxon>Metazoa</taxon>
        <taxon>Ecdysozoa</taxon>
        <taxon>Arthropoda</taxon>
        <taxon>Chelicerata</taxon>
        <taxon>Arachnida</taxon>
        <taxon>Araneae</taxon>
        <taxon>Araneomorphae</taxon>
        <taxon>Entelegynae</taxon>
        <taxon>Araneoidea</taxon>
        <taxon>Araneidae</taxon>
        <taxon>Araneus</taxon>
    </lineage>
</organism>
<sequence>MGISYIVGSYCLASYLLGFVTNDLPRQLCFSTCLDTCEDVIDEVLKDPGVRWPGVQLQHKYHCHFCLKLVQLVLQHGAAVCNWCSNLAIGAANLQLVPQHVNGINRFL</sequence>
<reference evidence="2 5" key="1">
    <citation type="journal article" date="2019" name="Sci. Rep.">
        <title>Orb-weaving spider Araneus ventricosus genome elucidates the spidroin gene catalogue.</title>
        <authorList>
            <person name="Kono N."/>
            <person name="Nakamura H."/>
            <person name="Ohtoshi R."/>
            <person name="Moran D.A.P."/>
            <person name="Shinohara A."/>
            <person name="Yoshida Y."/>
            <person name="Fujiwara M."/>
            <person name="Mori M."/>
            <person name="Tomita M."/>
            <person name="Arakawa K."/>
        </authorList>
    </citation>
    <scope>NUCLEOTIDE SEQUENCE [LARGE SCALE GENOMIC DNA]</scope>
</reference>
<accession>A0A4Y2RU80</accession>
<evidence type="ECO:0000313" key="2">
    <source>
        <dbReference type="EMBL" id="GBN79422.1"/>
    </source>
</evidence>
<dbReference type="EMBL" id="BGPR01018515">
    <property type="protein sequence ID" value="GBN79368.1"/>
    <property type="molecule type" value="Genomic_DNA"/>
</dbReference>
<dbReference type="EMBL" id="BGPR01018992">
    <property type="protein sequence ID" value="GBN80699.1"/>
    <property type="molecule type" value="Genomic_DNA"/>
</dbReference>
<evidence type="ECO:0000313" key="4">
    <source>
        <dbReference type="EMBL" id="GBN80699.1"/>
    </source>
</evidence>
<protein>
    <submittedName>
        <fullName evidence="2">Uncharacterized protein</fullName>
    </submittedName>
</protein>
<comment type="caution">
    <text evidence="2">The sequence shown here is derived from an EMBL/GenBank/DDBJ whole genome shotgun (WGS) entry which is preliminary data.</text>
</comment>
<dbReference type="AlphaFoldDB" id="A0A4Y2RU80"/>
<proteinExistence type="predicted"/>
<dbReference type="EMBL" id="BGPR01018536">
    <property type="protein sequence ID" value="GBN79422.1"/>
    <property type="molecule type" value="Genomic_DNA"/>
</dbReference>
<keyword evidence="5" id="KW-1185">Reference proteome</keyword>
<gene>
    <name evidence="3" type="ORF">AVEN_183452_1</name>
    <name evidence="1" type="ORF">AVEN_211014_1</name>
    <name evidence="2" type="ORF">AVEN_226119_1</name>
    <name evidence="4" type="ORF">AVEN_35039_1</name>
</gene>
<name>A0A4Y2RU80_ARAVE</name>
<evidence type="ECO:0000313" key="1">
    <source>
        <dbReference type="EMBL" id="GBN79368.1"/>
    </source>
</evidence>